<organism evidence="1 2">
    <name type="scientific">Eretmocerus hayati</name>
    <dbReference type="NCBI Taxonomy" id="131215"/>
    <lineage>
        <taxon>Eukaryota</taxon>
        <taxon>Metazoa</taxon>
        <taxon>Ecdysozoa</taxon>
        <taxon>Arthropoda</taxon>
        <taxon>Hexapoda</taxon>
        <taxon>Insecta</taxon>
        <taxon>Pterygota</taxon>
        <taxon>Neoptera</taxon>
        <taxon>Endopterygota</taxon>
        <taxon>Hymenoptera</taxon>
        <taxon>Apocrita</taxon>
        <taxon>Proctotrupomorpha</taxon>
        <taxon>Chalcidoidea</taxon>
        <taxon>Aphelinidae</taxon>
        <taxon>Aphelininae</taxon>
        <taxon>Eretmocerus</taxon>
    </lineage>
</organism>
<dbReference type="EMBL" id="CM056741">
    <property type="protein sequence ID" value="KAJ8688507.1"/>
    <property type="molecule type" value="Genomic_DNA"/>
</dbReference>
<comment type="caution">
    <text evidence="1">The sequence shown here is derived from an EMBL/GenBank/DDBJ whole genome shotgun (WGS) entry which is preliminary data.</text>
</comment>
<name>A0ACC2PYG8_9HYME</name>
<evidence type="ECO:0000313" key="1">
    <source>
        <dbReference type="EMBL" id="KAJ8688507.1"/>
    </source>
</evidence>
<dbReference type="Proteomes" id="UP001239111">
    <property type="component" value="Chromosome 1"/>
</dbReference>
<sequence>MGAQQCKIKPSAISASCNDKNELLFKAIRGASRTRNRKEETRGFLIEIEYLLESGADPEAQDSMGRTILHYVAKHWRKDFDDIMNASTEATKVDVNGNSRKRRRLPADDFRDRVRNFVAESIISQSDVNHCEKGGKTSLHFAALKGNAEVVRMLLSAGAEPDIVDKKNNTPLLLATEVLCDPNFFETTRQLVEAGANVDLAKNGVTVLHRACQGGDEKLVDLLLLHGASLTPVDRNGLNPLLHAVKSNSMKIVKQLIGAGADVNFVNVKGVKKDPSTPMTALHFAIMNDDLDMLECLLKHGADPNRTNKLGRSILSYASEIKPSKNMLPRIEMLLWHGADLHDPGWGHSKSPFELLVLKGKVAEVRLLLKRGLDLGRYSPQTPEDFSPLHSAISKDCAMLSLLLKFDTKISLDLEFIDGSGRSPLYTALGRNCLCCLELLLESGAKVDYIDAESRSPLEFAVSWWSLYGWDSRAEKEMELLVRAGAKIRNVLYKLIEDALTYFRWTAEYNLMYAYARGILKYRVLYESHQKIVAEPVGTNLPVELQPYYEHYTNEIDLLKNSPLYNSITYFDVLVDGKIYERVRDDRMYAEFDEEDLENRFPLYGQNLSESFARIRRMHKVWEQAVEKLSKHFGFGHDNYYFVVRSILKRLREDDLRSVADS</sequence>
<evidence type="ECO:0000313" key="2">
    <source>
        <dbReference type="Proteomes" id="UP001239111"/>
    </source>
</evidence>
<keyword evidence="2" id="KW-1185">Reference proteome</keyword>
<proteinExistence type="predicted"/>
<reference evidence="1" key="1">
    <citation type="submission" date="2023-04" db="EMBL/GenBank/DDBJ databases">
        <title>A chromosome-level genome assembly of the parasitoid wasp Eretmocerus hayati.</title>
        <authorList>
            <person name="Zhong Y."/>
            <person name="Liu S."/>
            <person name="Liu Y."/>
        </authorList>
    </citation>
    <scope>NUCLEOTIDE SEQUENCE</scope>
    <source>
        <strain evidence="1">ZJU_SS_LIU_2023</strain>
    </source>
</reference>
<gene>
    <name evidence="1" type="ORF">QAD02_024302</name>
</gene>
<accession>A0ACC2PYG8</accession>
<protein>
    <submittedName>
        <fullName evidence="1">Uncharacterized protein</fullName>
    </submittedName>
</protein>